<comment type="caution">
    <text evidence="1">The sequence shown here is derived from an EMBL/GenBank/DDBJ whole genome shotgun (WGS) entry which is preliminary data.</text>
</comment>
<gene>
    <name evidence="1" type="ORF">LARSCL_LOCUS1828</name>
</gene>
<evidence type="ECO:0000313" key="1">
    <source>
        <dbReference type="EMBL" id="CAL1264063.1"/>
    </source>
</evidence>
<organism evidence="1 2">
    <name type="scientific">Larinioides sclopetarius</name>
    <dbReference type="NCBI Taxonomy" id="280406"/>
    <lineage>
        <taxon>Eukaryota</taxon>
        <taxon>Metazoa</taxon>
        <taxon>Ecdysozoa</taxon>
        <taxon>Arthropoda</taxon>
        <taxon>Chelicerata</taxon>
        <taxon>Arachnida</taxon>
        <taxon>Araneae</taxon>
        <taxon>Araneomorphae</taxon>
        <taxon>Entelegynae</taxon>
        <taxon>Araneoidea</taxon>
        <taxon>Araneidae</taxon>
        <taxon>Larinioides</taxon>
    </lineage>
</organism>
<reference evidence="1 2" key="1">
    <citation type="submission" date="2024-04" db="EMBL/GenBank/DDBJ databases">
        <authorList>
            <person name="Rising A."/>
            <person name="Reimegard J."/>
            <person name="Sonavane S."/>
            <person name="Akerstrom W."/>
            <person name="Nylinder S."/>
            <person name="Hedman E."/>
            <person name="Kallberg Y."/>
        </authorList>
    </citation>
    <scope>NUCLEOTIDE SEQUENCE [LARGE SCALE GENOMIC DNA]</scope>
</reference>
<dbReference type="InterPro" id="IPR011333">
    <property type="entry name" value="SKP1/BTB/POZ_sf"/>
</dbReference>
<evidence type="ECO:0008006" key="3">
    <source>
        <dbReference type="Google" id="ProtNLM"/>
    </source>
</evidence>
<accession>A0AAV1YZ20</accession>
<protein>
    <recommendedName>
        <fullName evidence="3">BTB domain-containing protein</fullName>
    </recommendedName>
</protein>
<dbReference type="AlphaFoldDB" id="A0AAV1YZ20"/>
<keyword evidence="2" id="KW-1185">Reference proteome</keyword>
<dbReference type="Gene3D" id="3.30.710.10">
    <property type="entry name" value="Potassium Channel Kv1.1, Chain A"/>
    <property type="match status" value="1"/>
</dbReference>
<name>A0AAV1YZ20_9ARAC</name>
<dbReference type="EMBL" id="CAXIEN010000011">
    <property type="protein sequence ID" value="CAL1264063.1"/>
    <property type="molecule type" value="Genomic_DNA"/>
</dbReference>
<proteinExistence type="predicted"/>
<sequence>MSSETIKSSYVTSVSYRFVLKWILKGKELKKPSKDMANASVIRSDLYLFKAAKDLRFYLEIDKSHYYYYIRIKGSQMWSFELAYAFLVNKETAFKLEASSNQLSFLSSCQYSNISDEEDVQIHYLVIADLDNRSSSEEYDLEEDDLSLKEDQNTVDIEGRPDIALPGYYTNKMVIDFIRRGDIPNFDISNAIEIISEMKKHNCEVLKILSVQYLMQNITSKSVRQISRAAINYNLPVLERACLEKIANGTIETK</sequence>
<evidence type="ECO:0000313" key="2">
    <source>
        <dbReference type="Proteomes" id="UP001497382"/>
    </source>
</evidence>
<dbReference type="Proteomes" id="UP001497382">
    <property type="component" value="Unassembled WGS sequence"/>
</dbReference>